<evidence type="ECO:0000313" key="1">
    <source>
        <dbReference type="EMBL" id="AXR65737.1"/>
    </source>
</evidence>
<name>A0ABN5NZB2_9LEPT</name>
<dbReference type="Proteomes" id="UP000258889">
    <property type="component" value="Chromosome i"/>
</dbReference>
<reference evidence="1 2" key="1">
    <citation type="submission" date="2018-09" db="EMBL/GenBank/DDBJ databases">
        <title>Complete Genome sequences of three Leptospira mayottensis isolates obtained from Tenrecid mammals endemic to the Malagasy region.</title>
        <authorList>
            <person name="Cordonin C."/>
            <person name="Toty C."/>
        </authorList>
    </citation>
    <scope>NUCLEOTIDE SEQUENCE [LARGE SCALE GENOMIC DNA]</scope>
    <source>
        <strain evidence="1 2">MDI222</strain>
    </source>
</reference>
<organism evidence="1 2">
    <name type="scientific">Leptospira mayottensis</name>
    <dbReference type="NCBI Taxonomy" id="1137606"/>
    <lineage>
        <taxon>Bacteria</taxon>
        <taxon>Pseudomonadati</taxon>
        <taxon>Spirochaetota</taxon>
        <taxon>Spirochaetia</taxon>
        <taxon>Leptospirales</taxon>
        <taxon>Leptospiraceae</taxon>
        <taxon>Leptospira</taxon>
    </lineage>
</organism>
<gene>
    <name evidence="1" type="ORF">DQM28_17525</name>
</gene>
<keyword evidence="2" id="KW-1185">Reference proteome</keyword>
<proteinExistence type="predicted"/>
<dbReference type="EMBL" id="CP030144">
    <property type="protein sequence ID" value="AXR65737.1"/>
    <property type="molecule type" value="Genomic_DNA"/>
</dbReference>
<accession>A0ABN5NZB2</accession>
<protein>
    <submittedName>
        <fullName evidence="1">Uncharacterized protein</fullName>
    </submittedName>
</protein>
<evidence type="ECO:0000313" key="2">
    <source>
        <dbReference type="Proteomes" id="UP000258889"/>
    </source>
</evidence>
<sequence length="71" mass="8258">MLENRNWYFIIFLTVSIILFEKRISTLSDSVFNKEFGWIEKILTLAIDFQPLEVNEHCYSYTTGAGSSCDV</sequence>